<dbReference type="Gene3D" id="3.60.21.10">
    <property type="match status" value="1"/>
</dbReference>
<protein>
    <recommendedName>
        <fullName evidence="4">Protein-serine/threonine phosphatase</fullName>
    </recommendedName>
</protein>
<dbReference type="AlphaFoldDB" id="A0A8S3BFF6"/>
<dbReference type="SUPFAM" id="SSF56300">
    <property type="entry name" value="Metallo-dependent phosphatases"/>
    <property type="match status" value="1"/>
</dbReference>
<dbReference type="Proteomes" id="UP000676336">
    <property type="component" value="Unassembled WGS sequence"/>
</dbReference>
<dbReference type="GO" id="GO:0033192">
    <property type="term" value="F:calmodulin-dependent protein phosphatase activity"/>
    <property type="evidence" value="ECO:0007669"/>
    <property type="project" value="InterPro"/>
</dbReference>
<name>A0A8S3BFF6_9BILA</name>
<evidence type="ECO:0008006" key="4">
    <source>
        <dbReference type="Google" id="ProtNLM"/>
    </source>
</evidence>
<evidence type="ECO:0000313" key="2">
    <source>
        <dbReference type="EMBL" id="CAF4900345.1"/>
    </source>
</evidence>
<dbReference type="PANTHER" id="PTHR45673">
    <property type="entry name" value="SERINE/THREONINE-PROTEIN PHOSPHATASE 2B CATALYTIC SUBUNIT 1-RELATED"/>
    <property type="match status" value="1"/>
</dbReference>
<reference evidence="1" key="1">
    <citation type="submission" date="2021-02" db="EMBL/GenBank/DDBJ databases">
        <authorList>
            <person name="Nowell W R."/>
        </authorList>
    </citation>
    <scope>NUCLEOTIDE SEQUENCE</scope>
</reference>
<dbReference type="GO" id="GO:0097720">
    <property type="term" value="P:calcineurin-mediated signaling"/>
    <property type="evidence" value="ECO:0007669"/>
    <property type="project" value="InterPro"/>
</dbReference>
<sequence>LVQGQLFCIHGCISPEIRYIREIADINRTIEPPTKGPLCDILWADPVDGYDNEKLEQRSEMYT</sequence>
<feature type="non-terminal residue" evidence="1">
    <location>
        <position position="1"/>
    </location>
</feature>
<dbReference type="InterPro" id="IPR029052">
    <property type="entry name" value="Metallo-depent_PP-like"/>
</dbReference>
<gene>
    <name evidence="1" type="ORF">GIL414_LOCUS47840</name>
    <name evidence="2" type="ORF">SMN809_LOCUS51719</name>
</gene>
<feature type="non-terminal residue" evidence="1">
    <location>
        <position position="63"/>
    </location>
</feature>
<dbReference type="EMBL" id="CAJOBJ010153718">
    <property type="protein sequence ID" value="CAF4817231.1"/>
    <property type="molecule type" value="Genomic_DNA"/>
</dbReference>
<evidence type="ECO:0000313" key="1">
    <source>
        <dbReference type="EMBL" id="CAF4817231.1"/>
    </source>
</evidence>
<organism evidence="1 3">
    <name type="scientific">Rotaria magnacalcarata</name>
    <dbReference type="NCBI Taxonomy" id="392030"/>
    <lineage>
        <taxon>Eukaryota</taxon>
        <taxon>Metazoa</taxon>
        <taxon>Spiralia</taxon>
        <taxon>Gnathifera</taxon>
        <taxon>Rotifera</taxon>
        <taxon>Eurotatoria</taxon>
        <taxon>Bdelloidea</taxon>
        <taxon>Philodinida</taxon>
        <taxon>Philodinidae</taxon>
        <taxon>Rotaria</taxon>
    </lineage>
</organism>
<accession>A0A8S3BFF6</accession>
<dbReference type="Proteomes" id="UP000681720">
    <property type="component" value="Unassembled WGS sequence"/>
</dbReference>
<evidence type="ECO:0000313" key="3">
    <source>
        <dbReference type="Proteomes" id="UP000681720"/>
    </source>
</evidence>
<comment type="caution">
    <text evidence="1">The sequence shown here is derived from an EMBL/GenBank/DDBJ whole genome shotgun (WGS) entry which is preliminary data.</text>
</comment>
<proteinExistence type="predicted"/>
<dbReference type="EMBL" id="CAJOBI010174023">
    <property type="protein sequence ID" value="CAF4900345.1"/>
    <property type="molecule type" value="Genomic_DNA"/>
</dbReference>
<dbReference type="InterPro" id="IPR043360">
    <property type="entry name" value="PP2B"/>
</dbReference>